<accession>A0ABX9AVH7</accession>
<dbReference type="Pfam" id="PF01370">
    <property type="entry name" value="Epimerase"/>
    <property type="match status" value="1"/>
</dbReference>
<dbReference type="EMBL" id="CP081864">
    <property type="protein sequence ID" value="QZN97434.1"/>
    <property type="molecule type" value="Genomic_DNA"/>
</dbReference>
<dbReference type="RefSeq" id="WP_222160473.1">
    <property type="nucleotide sequence ID" value="NZ_CP081864.1"/>
</dbReference>
<dbReference type="PANTHER" id="PTHR43245:SF23">
    <property type="entry name" value="NAD(P)-BINDING DOMAIN-CONTAINING PROTEIN"/>
    <property type="match status" value="1"/>
</dbReference>
<dbReference type="InterPro" id="IPR050177">
    <property type="entry name" value="Lipid_A_modif_metabolic_enz"/>
</dbReference>
<dbReference type="InterPro" id="IPR036291">
    <property type="entry name" value="NAD(P)-bd_dom_sf"/>
</dbReference>
<sequence length="327" mass="36078">MDKILITGGAGYIGSHVVEILLMNNKQVRVLDNGMFGLWSLYPFHENPNFELVEGDLRNISDIKKSVRNIDGVIHLGGIVGNPACSYDKLTCQDVNVIATERLAAASSEAGVSRFIFASSCSVYGFGTQVFTEDSALNPVDYYAESKIAGEEVLKKFKTDMIMSTCRFATVFGASRRMRFDLAVNGMTASALYDGVCHVHGGAEWRPFIHCHDIAIALCKISCASENLVRNQVFNIGSDDMNITLAELGYKIGKLIKASRVEINDTLSDNRSYQVSFKKIRECLGFTSKVSINEGIVQIKNIIESHIIPIPTLRIYSNLKTTEQLVV</sequence>
<evidence type="ECO:0000259" key="1">
    <source>
        <dbReference type="Pfam" id="PF01370"/>
    </source>
</evidence>
<reference evidence="2 3" key="1">
    <citation type="submission" date="2021-08" db="EMBL/GenBank/DDBJ databases">
        <title>Culture and genomic analysis of Symbiopectobacterium purcellii sp. nov. gen. nov., isolated from the leafhopper Empoasca decipiens.</title>
        <authorList>
            <person name="Nadal-Jimenez P."/>
            <person name="Siozios S."/>
            <person name="Halliday N."/>
            <person name="Camara M."/>
            <person name="Hurst G.D.D."/>
        </authorList>
    </citation>
    <scope>NUCLEOTIDE SEQUENCE [LARGE SCALE GENOMIC DNA]</scope>
    <source>
        <strain evidence="2 3">SyEd1</strain>
    </source>
</reference>
<dbReference type="InterPro" id="IPR001509">
    <property type="entry name" value="Epimerase_deHydtase"/>
</dbReference>
<proteinExistence type="predicted"/>
<dbReference type="Gene3D" id="3.40.50.720">
    <property type="entry name" value="NAD(P)-binding Rossmann-like Domain"/>
    <property type="match status" value="1"/>
</dbReference>
<protein>
    <submittedName>
        <fullName evidence="2">NAD-dependent epimerase/dehydratase family protein</fullName>
    </submittedName>
</protein>
<keyword evidence="3" id="KW-1185">Reference proteome</keyword>
<dbReference type="Proteomes" id="UP000825886">
    <property type="component" value="Chromosome"/>
</dbReference>
<dbReference type="SUPFAM" id="SSF51735">
    <property type="entry name" value="NAD(P)-binding Rossmann-fold domains"/>
    <property type="match status" value="1"/>
</dbReference>
<evidence type="ECO:0000313" key="3">
    <source>
        <dbReference type="Proteomes" id="UP000825886"/>
    </source>
</evidence>
<organism evidence="2 3">
    <name type="scientific">Symbiopectobacterium purcellii</name>
    <dbReference type="NCBI Taxonomy" id="2871826"/>
    <lineage>
        <taxon>Bacteria</taxon>
        <taxon>Pseudomonadati</taxon>
        <taxon>Pseudomonadota</taxon>
        <taxon>Gammaproteobacteria</taxon>
        <taxon>Enterobacterales</taxon>
        <taxon>Enterobacteriaceae</taxon>
    </lineage>
</organism>
<dbReference type="PANTHER" id="PTHR43245">
    <property type="entry name" value="BIFUNCTIONAL POLYMYXIN RESISTANCE PROTEIN ARNA"/>
    <property type="match status" value="1"/>
</dbReference>
<evidence type="ECO:0000313" key="2">
    <source>
        <dbReference type="EMBL" id="QZN97434.1"/>
    </source>
</evidence>
<gene>
    <name evidence="2" type="ORF">K6K13_08940</name>
</gene>
<name>A0ABX9AVH7_9ENTR</name>
<feature type="domain" description="NAD-dependent epimerase/dehydratase" evidence="1">
    <location>
        <begin position="4"/>
        <end position="237"/>
    </location>
</feature>